<dbReference type="OMA" id="MAQFFNS"/>
<dbReference type="EMBL" id="JAPWDV010000001">
    <property type="protein sequence ID" value="KAJ6221761.1"/>
    <property type="molecule type" value="Genomic_DNA"/>
</dbReference>
<evidence type="ECO:0000313" key="13">
    <source>
        <dbReference type="EMBL" id="KAJ6221761.1"/>
    </source>
</evidence>
<organism evidence="13 14">
    <name type="scientific">Blomia tropicalis</name>
    <name type="common">Mite</name>
    <dbReference type="NCBI Taxonomy" id="40697"/>
    <lineage>
        <taxon>Eukaryota</taxon>
        <taxon>Metazoa</taxon>
        <taxon>Ecdysozoa</taxon>
        <taxon>Arthropoda</taxon>
        <taxon>Chelicerata</taxon>
        <taxon>Arachnida</taxon>
        <taxon>Acari</taxon>
        <taxon>Acariformes</taxon>
        <taxon>Sarcoptiformes</taxon>
        <taxon>Astigmata</taxon>
        <taxon>Glycyphagoidea</taxon>
        <taxon>Echimyopodidae</taxon>
        <taxon>Blomia</taxon>
    </lineage>
</organism>
<feature type="transmembrane region" description="Helical" evidence="12">
    <location>
        <begin position="450"/>
        <end position="468"/>
    </location>
</feature>
<feature type="transmembrane region" description="Helical" evidence="12">
    <location>
        <begin position="54"/>
        <end position="75"/>
    </location>
</feature>
<keyword evidence="4" id="KW-1003">Cell membrane</keyword>
<dbReference type="PANTHER" id="PTHR42985:SF40">
    <property type="entry name" value="LD47995P-RELATED"/>
    <property type="match status" value="1"/>
</dbReference>
<dbReference type="PANTHER" id="PTHR42985">
    <property type="entry name" value="SODIUM-COUPLED MONOCARBOXYLATE TRANSPORTER"/>
    <property type="match status" value="1"/>
</dbReference>
<protein>
    <recommendedName>
        <fullName evidence="15">Sodium-dependent multivitamin transporter</fullName>
    </recommendedName>
</protein>
<keyword evidence="5 12" id="KW-0812">Transmembrane</keyword>
<dbReference type="PROSITE" id="PS50283">
    <property type="entry name" value="NA_SOLUT_SYMP_3"/>
    <property type="match status" value="1"/>
</dbReference>
<keyword evidence="6 12" id="KW-1133">Transmembrane helix</keyword>
<feature type="transmembrane region" description="Helical" evidence="12">
    <location>
        <begin position="387"/>
        <end position="407"/>
    </location>
</feature>
<comment type="similarity">
    <text evidence="2 11">Belongs to the sodium:solute symporter (SSF) (TC 2.A.21) family.</text>
</comment>
<feature type="transmembrane region" description="Helical" evidence="12">
    <location>
        <begin position="87"/>
        <end position="109"/>
    </location>
</feature>
<evidence type="ECO:0000256" key="3">
    <source>
        <dbReference type="ARBA" id="ARBA00022448"/>
    </source>
</evidence>
<evidence type="ECO:0000256" key="2">
    <source>
        <dbReference type="ARBA" id="ARBA00006434"/>
    </source>
</evidence>
<feature type="transmembrane region" description="Helical" evidence="12">
    <location>
        <begin position="342"/>
        <end position="366"/>
    </location>
</feature>
<evidence type="ECO:0000256" key="7">
    <source>
        <dbReference type="ARBA" id="ARBA00023053"/>
    </source>
</evidence>
<evidence type="ECO:0000256" key="5">
    <source>
        <dbReference type="ARBA" id="ARBA00022692"/>
    </source>
</evidence>
<feature type="transmembrane region" description="Helical" evidence="12">
    <location>
        <begin position="413"/>
        <end position="438"/>
    </location>
</feature>
<evidence type="ECO:0000256" key="9">
    <source>
        <dbReference type="ARBA" id="ARBA00023136"/>
    </source>
</evidence>
<name>A0A9Q0M9C6_BLOTA</name>
<evidence type="ECO:0000256" key="4">
    <source>
        <dbReference type="ARBA" id="ARBA00022475"/>
    </source>
</evidence>
<evidence type="ECO:0000256" key="8">
    <source>
        <dbReference type="ARBA" id="ARBA00023065"/>
    </source>
</evidence>
<feature type="transmembrane region" description="Helical" evidence="12">
    <location>
        <begin position="281"/>
        <end position="303"/>
    </location>
</feature>
<dbReference type="GO" id="GO:0015293">
    <property type="term" value="F:symporter activity"/>
    <property type="evidence" value="ECO:0007669"/>
    <property type="project" value="TreeGrafter"/>
</dbReference>
<evidence type="ECO:0000256" key="6">
    <source>
        <dbReference type="ARBA" id="ARBA00022989"/>
    </source>
</evidence>
<gene>
    <name evidence="13" type="ORF">RDWZM_000306</name>
</gene>
<feature type="transmembrane region" description="Helical" evidence="12">
    <location>
        <begin position="16"/>
        <end position="33"/>
    </location>
</feature>
<accession>A0A9Q0M9C6</accession>
<comment type="subcellular location">
    <subcellularLocation>
        <location evidence="1">Cell membrane</location>
        <topology evidence="1">Multi-pass membrane protein</topology>
    </subcellularLocation>
</comment>
<dbReference type="AlphaFoldDB" id="A0A9Q0M9C6"/>
<feature type="transmembrane region" description="Helical" evidence="12">
    <location>
        <begin position="506"/>
        <end position="528"/>
    </location>
</feature>
<dbReference type="Proteomes" id="UP001142055">
    <property type="component" value="Chromosome 1"/>
</dbReference>
<sequence length="573" mass="63716">MDQQHFPVASLGSFDYVVFIGMLLISVGIGIYYKFTGGQQRSTSEYLMADHSMGVWPVAFSLMASFASAITLLGLSSEIYTYGTQFMAINIAYVIGTPISAFVFLPVFYRLKLTSIYEYLEQRYNRSIRIMASATFMAQMIFYIAIVLYAPALAFSAVTGISKWVSIISVGTVCTLYCTLGGIKAVIWTDVFQSLLMFFAMFIIIVKGTIDVGGVHEVYRRANLGSRLEFTNFDMNPTTRHTIWNLVIGGTFMFISVYGVNQTQVQRLLTVRTLRQSQMALFISWILVSLLSFTTAATGLVIYANFWKADPLKCGIIKKSDQLLPYYAVSQLAEYPGLPGMIIAGIFSGSLSTVSSFVNSFSAVTLEDYIKPILMKRGRTITISEVFITKLLVFFYGCLFVMLTYLVDKMAGLLQASLTVFGVIGGPLLMLFIVGICFSRTNAIGAMTGFIVSLFIGLWIGFGSLLYGKKPIPLETSNQLCTNMTVFPNLSIESEWSHSSIYDLSYMWFAALSCTIGIIVTIVISWCANNQHELNVKPKLDKLLMVKLLVNDRQQNPTIQIDDNDDCKTKATN</sequence>
<dbReference type="NCBIfam" id="TIGR00813">
    <property type="entry name" value="sss"/>
    <property type="match status" value="1"/>
</dbReference>
<feature type="transmembrane region" description="Helical" evidence="12">
    <location>
        <begin position="164"/>
        <end position="183"/>
    </location>
</feature>
<dbReference type="CDD" id="cd11492">
    <property type="entry name" value="SLC5sbd_NIS-SMVT"/>
    <property type="match status" value="1"/>
</dbReference>
<proteinExistence type="inferred from homology"/>
<feature type="transmembrane region" description="Helical" evidence="12">
    <location>
        <begin position="195"/>
        <end position="215"/>
    </location>
</feature>
<feature type="transmembrane region" description="Helical" evidence="12">
    <location>
        <begin position="242"/>
        <end position="260"/>
    </location>
</feature>
<keyword evidence="3" id="KW-0813">Transport</keyword>
<feature type="transmembrane region" description="Helical" evidence="12">
    <location>
        <begin position="130"/>
        <end position="152"/>
    </location>
</feature>
<keyword evidence="14" id="KW-1185">Reference proteome</keyword>
<dbReference type="InterPro" id="IPR001734">
    <property type="entry name" value="Na/solute_symporter"/>
</dbReference>
<evidence type="ECO:0000256" key="11">
    <source>
        <dbReference type="RuleBase" id="RU362091"/>
    </source>
</evidence>
<dbReference type="GO" id="GO:0005886">
    <property type="term" value="C:plasma membrane"/>
    <property type="evidence" value="ECO:0007669"/>
    <property type="project" value="UniProtKB-SubCell"/>
</dbReference>
<evidence type="ECO:0000256" key="1">
    <source>
        <dbReference type="ARBA" id="ARBA00004651"/>
    </source>
</evidence>
<evidence type="ECO:0000256" key="10">
    <source>
        <dbReference type="ARBA" id="ARBA00023201"/>
    </source>
</evidence>
<keyword evidence="7" id="KW-0915">Sodium</keyword>
<dbReference type="Gene3D" id="1.20.1730.10">
    <property type="entry name" value="Sodium/glucose cotransporter"/>
    <property type="match status" value="1"/>
</dbReference>
<evidence type="ECO:0000313" key="14">
    <source>
        <dbReference type="Proteomes" id="UP001142055"/>
    </source>
</evidence>
<comment type="caution">
    <text evidence="13">The sequence shown here is derived from an EMBL/GenBank/DDBJ whole genome shotgun (WGS) entry which is preliminary data.</text>
</comment>
<evidence type="ECO:0008006" key="15">
    <source>
        <dbReference type="Google" id="ProtNLM"/>
    </source>
</evidence>
<keyword evidence="9 12" id="KW-0472">Membrane</keyword>
<keyword evidence="8" id="KW-0406">Ion transport</keyword>
<dbReference type="Pfam" id="PF00474">
    <property type="entry name" value="SSF"/>
    <property type="match status" value="1"/>
</dbReference>
<evidence type="ECO:0000256" key="12">
    <source>
        <dbReference type="SAM" id="Phobius"/>
    </source>
</evidence>
<dbReference type="InterPro" id="IPR038377">
    <property type="entry name" value="Na/Glc_symporter_sf"/>
</dbReference>
<keyword evidence="10" id="KW-0739">Sodium transport</keyword>
<dbReference type="GO" id="GO:0006814">
    <property type="term" value="P:sodium ion transport"/>
    <property type="evidence" value="ECO:0007669"/>
    <property type="project" value="UniProtKB-KW"/>
</dbReference>
<dbReference type="InterPro" id="IPR051163">
    <property type="entry name" value="Sodium:Solute_Symporter_SSF"/>
</dbReference>
<reference evidence="13" key="1">
    <citation type="submission" date="2022-12" db="EMBL/GenBank/DDBJ databases">
        <title>Genome assemblies of Blomia tropicalis.</title>
        <authorList>
            <person name="Cui Y."/>
        </authorList>
    </citation>
    <scope>NUCLEOTIDE SEQUENCE</scope>
    <source>
        <tissue evidence="13">Adult mites</tissue>
    </source>
</reference>